<evidence type="ECO:0000256" key="15">
    <source>
        <dbReference type="SAM" id="MobiDB-lite"/>
    </source>
</evidence>
<evidence type="ECO:0000256" key="1">
    <source>
        <dbReference type="ARBA" id="ARBA00004141"/>
    </source>
</evidence>
<keyword evidence="6" id="KW-0325">Glycoprotein</keyword>
<gene>
    <name evidence="18" type="ORF">AC579_3383</name>
</gene>
<keyword evidence="7" id="KW-0812">Transmembrane</keyword>
<feature type="chain" id="PRO_5007297542" description="CFEM domain-containing protein" evidence="16">
    <location>
        <begin position="28"/>
        <end position="475"/>
    </location>
</feature>
<reference evidence="18 19" key="1">
    <citation type="submission" date="2015-07" db="EMBL/GenBank/DDBJ databases">
        <title>Comparative genomics of the Sigatoka disease complex on banana suggests a link between parallel evolutionary changes in Pseudocercospora fijiensis and Pseudocercospora eumusae and increased virulence on the banana host.</title>
        <authorList>
            <person name="Chang T.-C."/>
            <person name="Salvucci A."/>
            <person name="Crous P.W."/>
            <person name="Stergiopoulos I."/>
        </authorList>
    </citation>
    <scope>NUCLEOTIDE SEQUENCE [LARGE SCALE GENOMIC DNA]</scope>
    <source>
        <strain evidence="18 19">CBS 116634</strain>
    </source>
</reference>
<evidence type="ECO:0000256" key="10">
    <source>
        <dbReference type="ARBA" id="ARBA00023136"/>
    </source>
</evidence>
<keyword evidence="10" id="KW-0472">Membrane</keyword>
<comment type="similarity">
    <text evidence="4">Belongs to the RBT5 family.</text>
</comment>
<feature type="region of interest" description="Disordered" evidence="15">
    <location>
        <begin position="399"/>
        <end position="429"/>
    </location>
</feature>
<feature type="binding site" description="axial binding residue" evidence="14">
    <location>
        <position position="63"/>
    </location>
    <ligand>
        <name>heme</name>
        <dbReference type="ChEBI" id="CHEBI:30413"/>
    </ligand>
    <ligandPart>
        <name>Fe</name>
        <dbReference type="ChEBI" id="CHEBI:18248"/>
    </ligandPart>
</feature>
<dbReference type="GO" id="GO:0005576">
    <property type="term" value="C:extracellular region"/>
    <property type="evidence" value="ECO:0007669"/>
    <property type="project" value="UniProtKB-SubCell"/>
</dbReference>
<evidence type="ECO:0000256" key="11">
    <source>
        <dbReference type="ARBA" id="ARBA00023157"/>
    </source>
</evidence>
<feature type="disulfide bond" evidence="14">
    <location>
        <begin position="59"/>
        <end position="66"/>
    </location>
</feature>
<evidence type="ECO:0000256" key="2">
    <source>
        <dbReference type="ARBA" id="ARBA00004589"/>
    </source>
</evidence>
<evidence type="ECO:0000256" key="16">
    <source>
        <dbReference type="SAM" id="SignalP"/>
    </source>
</evidence>
<evidence type="ECO:0000256" key="12">
    <source>
        <dbReference type="ARBA" id="ARBA00023288"/>
    </source>
</evidence>
<evidence type="ECO:0000313" key="19">
    <source>
        <dbReference type="Proteomes" id="UP000073492"/>
    </source>
</evidence>
<accession>A0A139ILG6</accession>
<comment type="similarity">
    <text evidence="13">Belongs to the SAT4 family.</text>
</comment>
<evidence type="ECO:0000313" key="18">
    <source>
        <dbReference type="EMBL" id="KXT15520.1"/>
    </source>
</evidence>
<evidence type="ECO:0000256" key="7">
    <source>
        <dbReference type="ARBA" id="ARBA00022692"/>
    </source>
</evidence>
<comment type="caution">
    <text evidence="18">The sequence shown here is derived from an EMBL/GenBank/DDBJ whole genome shotgun (WGS) entry which is preliminary data.</text>
</comment>
<evidence type="ECO:0000259" key="17">
    <source>
        <dbReference type="PROSITE" id="PS52012"/>
    </source>
</evidence>
<dbReference type="Pfam" id="PF20684">
    <property type="entry name" value="Fung_rhodopsin"/>
    <property type="match status" value="1"/>
</dbReference>
<sequence>MLRLLQIRLEWWTLILCFANIAVLAQSNTTNLTIALHLLQSMPECGRICLLDAISVSPCEATDIDCSCHNENITKQTEACVMDSCTIKESLSMYPQQEAGVLLTVSATKNTTQTMCGRPVRDGRGPGQRNVITGLTFSTLAYIIRIASKLSWQNGQLMSTLWWDDAMITFVMGLVFPISFSAILLNREGLSTDVWTVPFDNITRILKAQIYYWDEDLYLSALPAVKISLLLTYLRIFGHDREFRRLVYIVIGLNVGYSTSFVLISVFQCLPIECAWLRWSGEYSCRCNHINAQGWAAAALNVILDIMTLSSPLPSLYRMQLNKRKKFWVLLMFCVGFFVTVVSILRLQVLIQFGDSQNLTWDYTAVGYWSTIELHVSVVCACMPAIRSLLRRSIPTIMGQSTTKTGDRGASTGRSGGSRTGGGEFGNSVTIRARGSDEIDIITLQDYTPGSRDTNQSHGEPEVRIDASGRVYAVG</sequence>
<name>A0A139ILG6_9PEZI</name>
<feature type="disulfide bond" evidence="14">
    <location>
        <begin position="45"/>
        <end position="85"/>
    </location>
</feature>
<dbReference type="Pfam" id="PF05730">
    <property type="entry name" value="CFEM"/>
    <property type="match status" value="1"/>
</dbReference>
<organism evidence="18 19">
    <name type="scientific">Pseudocercospora musae</name>
    <dbReference type="NCBI Taxonomy" id="113226"/>
    <lineage>
        <taxon>Eukaryota</taxon>
        <taxon>Fungi</taxon>
        <taxon>Dikarya</taxon>
        <taxon>Ascomycota</taxon>
        <taxon>Pezizomycotina</taxon>
        <taxon>Dothideomycetes</taxon>
        <taxon>Dothideomycetidae</taxon>
        <taxon>Mycosphaerellales</taxon>
        <taxon>Mycosphaerellaceae</taxon>
        <taxon>Pseudocercospora</taxon>
    </lineage>
</organism>
<keyword evidence="9" id="KW-1133">Transmembrane helix</keyword>
<dbReference type="GO" id="GO:0046872">
    <property type="term" value="F:metal ion binding"/>
    <property type="evidence" value="ECO:0007669"/>
    <property type="project" value="UniProtKB-UniRule"/>
</dbReference>
<proteinExistence type="inferred from homology"/>
<keyword evidence="14" id="KW-0479">Metal-binding</keyword>
<feature type="disulfide bond" evidence="14">
    <location>
        <begin position="49"/>
        <end position="80"/>
    </location>
</feature>
<dbReference type="InterPro" id="IPR052337">
    <property type="entry name" value="SAT4-like"/>
</dbReference>
<dbReference type="EMBL" id="LFZO01000057">
    <property type="protein sequence ID" value="KXT15520.1"/>
    <property type="molecule type" value="Genomic_DNA"/>
</dbReference>
<comment type="subcellular location">
    <subcellularLocation>
        <location evidence="2">Membrane</location>
        <topology evidence="2">Lipid-anchor</topology>
        <topology evidence="2">GPI-anchor</topology>
    </subcellularLocation>
    <subcellularLocation>
        <location evidence="1">Membrane</location>
        <topology evidence="1">Multi-pass membrane protein</topology>
    </subcellularLocation>
    <subcellularLocation>
        <location evidence="3">Secreted</location>
    </subcellularLocation>
</comment>
<keyword evidence="8 16" id="KW-0732">Signal</keyword>
<evidence type="ECO:0000256" key="13">
    <source>
        <dbReference type="ARBA" id="ARBA00038359"/>
    </source>
</evidence>
<protein>
    <recommendedName>
        <fullName evidence="17">CFEM domain-containing protein</fullName>
    </recommendedName>
</protein>
<keyword evidence="11 14" id="KW-1015">Disulfide bond</keyword>
<dbReference type="PROSITE" id="PS52012">
    <property type="entry name" value="CFEM"/>
    <property type="match status" value="1"/>
</dbReference>
<dbReference type="InterPro" id="IPR049326">
    <property type="entry name" value="Rhodopsin_dom_fungi"/>
</dbReference>
<dbReference type="AlphaFoldDB" id="A0A139ILG6"/>
<dbReference type="GO" id="GO:0098552">
    <property type="term" value="C:side of membrane"/>
    <property type="evidence" value="ECO:0007669"/>
    <property type="project" value="UniProtKB-KW"/>
</dbReference>
<dbReference type="SMART" id="SM00747">
    <property type="entry name" value="CFEM"/>
    <property type="match status" value="1"/>
</dbReference>
<dbReference type="OrthoDB" id="2496787at2759"/>
<dbReference type="InterPro" id="IPR008427">
    <property type="entry name" value="Extracellular_membr_CFEM_dom"/>
</dbReference>
<evidence type="ECO:0000256" key="4">
    <source>
        <dbReference type="ARBA" id="ARBA00010031"/>
    </source>
</evidence>
<keyword evidence="14" id="KW-0408">Iron</keyword>
<evidence type="ECO:0000256" key="6">
    <source>
        <dbReference type="ARBA" id="ARBA00022622"/>
    </source>
</evidence>
<dbReference type="PANTHER" id="PTHR33048:SF160">
    <property type="entry name" value="SAT4 FAMILY MEMBRANE PROTEIN"/>
    <property type="match status" value="1"/>
</dbReference>
<evidence type="ECO:0000256" key="5">
    <source>
        <dbReference type="ARBA" id="ARBA00022525"/>
    </source>
</evidence>
<evidence type="ECO:0000256" key="8">
    <source>
        <dbReference type="ARBA" id="ARBA00022729"/>
    </source>
</evidence>
<evidence type="ECO:0000256" key="3">
    <source>
        <dbReference type="ARBA" id="ARBA00004613"/>
    </source>
</evidence>
<dbReference type="Proteomes" id="UP000073492">
    <property type="component" value="Unassembled WGS sequence"/>
</dbReference>
<feature type="signal peptide" evidence="16">
    <location>
        <begin position="1"/>
        <end position="27"/>
    </location>
</feature>
<keyword evidence="12" id="KW-0449">Lipoprotein</keyword>
<keyword evidence="6" id="KW-0336">GPI-anchor</keyword>
<dbReference type="PANTHER" id="PTHR33048">
    <property type="entry name" value="PTH11-LIKE INTEGRAL MEMBRANE PROTEIN (AFU_ORTHOLOGUE AFUA_5G11245)"/>
    <property type="match status" value="1"/>
</dbReference>
<keyword evidence="14" id="KW-0349">Heme</keyword>
<feature type="domain" description="CFEM" evidence="17">
    <location>
        <begin position="16"/>
        <end position="131"/>
    </location>
</feature>
<keyword evidence="19" id="KW-1185">Reference proteome</keyword>
<evidence type="ECO:0000256" key="14">
    <source>
        <dbReference type="PROSITE-ProRule" id="PRU01356"/>
    </source>
</evidence>
<comment type="caution">
    <text evidence="14">Lacks conserved residue(s) required for the propagation of feature annotation.</text>
</comment>
<feature type="compositionally biased region" description="Gly residues" evidence="15">
    <location>
        <begin position="414"/>
        <end position="425"/>
    </location>
</feature>
<evidence type="ECO:0000256" key="9">
    <source>
        <dbReference type="ARBA" id="ARBA00022989"/>
    </source>
</evidence>
<keyword evidence="5" id="KW-0964">Secreted</keyword>